<dbReference type="Proteomes" id="UP000599074">
    <property type="component" value="Unassembled WGS sequence"/>
</dbReference>
<dbReference type="RefSeq" id="WP_168118244.1">
    <property type="nucleotide sequence ID" value="NZ_BOON01000059.1"/>
</dbReference>
<sequence length="73" mass="8690">MSQPDEATPKQPKDRDLLGRFLFWIFGPPTAKDAISVHGPQARAYRERQRAAREREREERRAREEQRKRDGSR</sequence>
<gene>
    <name evidence="2" type="ORF">Pme01_54310</name>
</gene>
<reference evidence="2" key="1">
    <citation type="submission" date="2021-01" db="EMBL/GenBank/DDBJ databases">
        <title>Whole genome shotgun sequence of Planosporangium mesophilum NBRC 109066.</title>
        <authorList>
            <person name="Komaki H."/>
            <person name="Tamura T."/>
        </authorList>
    </citation>
    <scope>NUCLEOTIDE SEQUENCE</scope>
    <source>
        <strain evidence="2">NBRC 109066</strain>
    </source>
</reference>
<evidence type="ECO:0000256" key="1">
    <source>
        <dbReference type="SAM" id="MobiDB-lite"/>
    </source>
</evidence>
<evidence type="ECO:0000313" key="3">
    <source>
        <dbReference type="Proteomes" id="UP000599074"/>
    </source>
</evidence>
<name>A0A8J3X3T3_9ACTN</name>
<keyword evidence="3" id="KW-1185">Reference proteome</keyword>
<dbReference type="AlphaFoldDB" id="A0A8J3X3T3"/>
<accession>A0A8J3X3T3</accession>
<comment type="caution">
    <text evidence="2">The sequence shown here is derived from an EMBL/GenBank/DDBJ whole genome shotgun (WGS) entry which is preliminary data.</text>
</comment>
<proteinExistence type="predicted"/>
<evidence type="ECO:0000313" key="2">
    <source>
        <dbReference type="EMBL" id="GII25834.1"/>
    </source>
</evidence>
<organism evidence="2 3">
    <name type="scientific">Planosporangium mesophilum</name>
    <dbReference type="NCBI Taxonomy" id="689768"/>
    <lineage>
        <taxon>Bacteria</taxon>
        <taxon>Bacillati</taxon>
        <taxon>Actinomycetota</taxon>
        <taxon>Actinomycetes</taxon>
        <taxon>Micromonosporales</taxon>
        <taxon>Micromonosporaceae</taxon>
        <taxon>Planosporangium</taxon>
    </lineage>
</organism>
<feature type="compositionally biased region" description="Basic and acidic residues" evidence="1">
    <location>
        <begin position="44"/>
        <end position="73"/>
    </location>
</feature>
<feature type="region of interest" description="Disordered" evidence="1">
    <location>
        <begin position="31"/>
        <end position="73"/>
    </location>
</feature>
<dbReference type="EMBL" id="BOON01000059">
    <property type="protein sequence ID" value="GII25834.1"/>
    <property type="molecule type" value="Genomic_DNA"/>
</dbReference>
<protein>
    <submittedName>
        <fullName evidence="2">Uncharacterized protein</fullName>
    </submittedName>
</protein>